<evidence type="ECO:0000313" key="4">
    <source>
        <dbReference type="EMBL" id="SDV47773.1"/>
    </source>
</evidence>
<accession>A0A1H2PMH8</accession>
<keyword evidence="5" id="KW-1185">Reference proteome</keyword>
<feature type="compositionally biased region" description="Basic and acidic residues" evidence="2">
    <location>
        <begin position="291"/>
        <end position="304"/>
    </location>
</feature>
<protein>
    <submittedName>
        <fullName evidence="4">AraC-like ligand binding domain-containing protein</fullName>
    </submittedName>
</protein>
<proteinExistence type="predicted"/>
<evidence type="ECO:0000259" key="3">
    <source>
        <dbReference type="Pfam" id="PF02311"/>
    </source>
</evidence>
<gene>
    <name evidence="4" type="ORF">SAMN05216551_103286</name>
</gene>
<feature type="region of interest" description="Disordered" evidence="2">
    <location>
        <begin position="280"/>
        <end position="304"/>
    </location>
</feature>
<dbReference type="SUPFAM" id="SSF51182">
    <property type="entry name" value="RmlC-like cupins"/>
    <property type="match status" value="1"/>
</dbReference>
<dbReference type="GO" id="GO:0006355">
    <property type="term" value="P:regulation of DNA-templated transcription"/>
    <property type="evidence" value="ECO:0007669"/>
    <property type="project" value="InterPro"/>
</dbReference>
<dbReference type="PANTHER" id="PTHR11019">
    <property type="entry name" value="HTH-TYPE TRANSCRIPTIONAL REGULATOR NIMR"/>
    <property type="match status" value="1"/>
</dbReference>
<dbReference type="EMBL" id="FNLO01000003">
    <property type="protein sequence ID" value="SDV47773.1"/>
    <property type="molecule type" value="Genomic_DNA"/>
</dbReference>
<evidence type="ECO:0000256" key="1">
    <source>
        <dbReference type="ARBA" id="ARBA00023125"/>
    </source>
</evidence>
<name>A0A1H2PMH8_9BURK</name>
<reference evidence="5" key="1">
    <citation type="submission" date="2016-09" db="EMBL/GenBank/DDBJ databases">
        <authorList>
            <person name="Varghese N."/>
            <person name="Submissions S."/>
        </authorList>
    </citation>
    <scope>NUCLEOTIDE SEQUENCE [LARGE SCALE GENOMIC DNA]</scope>
    <source>
        <strain evidence="5">JS23</strain>
    </source>
</reference>
<dbReference type="InterPro" id="IPR003313">
    <property type="entry name" value="AraC-bd"/>
</dbReference>
<dbReference type="Proteomes" id="UP000243719">
    <property type="component" value="Unassembled WGS sequence"/>
</dbReference>
<dbReference type="PANTHER" id="PTHR11019:SF159">
    <property type="entry name" value="TRANSCRIPTIONAL REGULATOR-RELATED"/>
    <property type="match status" value="1"/>
</dbReference>
<dbReference type="Gene3D" id="2.60.120.10">
    <property type="entry name" value="Jelly Rolls"/>
    <property type="match status" value="1"/>
</dbReference>
<dbReference type="CDD" id="cd06124">
    <property type="entry name" value="cupin_NimR-like_N"/>
    <property type="match status" value="1"/>
</dbReference>
<dbReference type="GO" id="GO:0003677">
    <property type="term" value="F:DNA binding"/>
    <property type="evidence" value="ECO:0007669"/>
    <property type="project" value="UniProtKB-KW"/>
</dbReference>
<keyword evidence="1" id="KW-0238">DNA-binding</keyword>
<dbReference type="Pfam" id="PF02311">
    <property type="entry name" value="AraC_binding"/>
    <property type="match status" value="1"/>
</dbReference>
<dbReference type="AlphaFoldDB" id="A0A1H2PMH8"/>
<sequence>MRPRFGEAHGTASVSWSCNDTPPIFVEKMTSSSPPVVFPSFVTGALRVAPGSLPPGLADAPPAAEPLPAEFDSNTLLHMPRPVIAIAKNYPQGADTREHVHPRPQLLYAVDGLMRVSTDTALWLVPPQRALWIPAGVRHAVTMLTPVTMRSAYIESDAAPELGGDCQLLEVSRLLRELMLALTALPIVYPEPGRGSHLAALVLSEIEAADTVPIDIPWPRDRRLVAMCSAILADPGRRATTGLRQSERIHRDVPPCARQTAESLLRDTAWRGAGSRNLGLNAPAGRVGPAGERRRQGVGEHYVS</sequence>
<dbReference type="STRING" id="1770053.SAMN05216551_103286"/>
<feature type="domain" description="AraC-type arabinose-binding/dimerisation" evidence="3">
    <location>
        <begin position="86"/>
        <end position="185"/>
    </location>
</feature>
<evidence type="ECO:0000256" key="2">
    <source>
        <dbReference type="SAM" id="MobiDB-lite"/>
    </source>
</evidence>
<dbReference type="InterPro" id="IPR014710">
    <property type="entry name" value="RmlC-like_jellyroll"/>
</dbReference>
<organism evidence="4 5">
    <name type="scientific">Chitinasiproducens palmae</name>
    <dbReference type="NCBI Taxonomy" id="1770053"/>
    <lineage>
        <taxon>Bacteria</taxon>
        <taxon>Pseudomonadati</taxon>
        <taxon>Pseudomonadota</taxon>
        <taxon>Betaproteobacteria</taxon>
        <taxon>Burkholderiales</taxon>
        <taxon>Burkholderiaceae</taxon>
        <taxon>Chitinasiproducens</taxon>
    </lineage>
</organism>
<evidence type="ECO:0000313" key="5">
    <source>
        <dbReference type="Proteomes" id="UP000243719"/>
    </source>
</evidence>
<dbReference type="InterPro" id="IPR011051">
    <property type="entry name" value="RmlC_Cupin_sf"/>
</dbReference>